<evidence type="ECO:0000256" key="1">
    <source>
        <dbReference type="SAM" id="Phobius"/>
    </source>
</evidence>
<keyword evidence="1" id="KW-0472">Membrane</keyword>
<keyword evidence="1" id="KW-1133">Transmembrane helix</keyword>
<accession>A0A0G2SSN8</accession>
<dbReference type="KEGG" id="vg:26622879"/>
<sequence length="66" mass="7568">MKLSELGQIDAGDKIRYNSMDYIVMYVGLTGIVVFCLGLRLLNEKEQFVQFNEEIPNTARLIKKEA</sequence>
<dbReference type="EMBL" id="KP890823">
    <property type="protein sequence ID" value="AKA61942.1"/>
    <property type="molecule type" value="Genomic_DNA"/>
</dbReference>
<keyword evidence="1" id="KW-0812">Transmembrane</keyword>
<dbReference type="RefSeq" id="YP_009195498.1">
    <property type="nucleotide sequence ID" value="NC_028762.1"/>
</dbReference>
<proteinExistence type="predicted"/>
<organism evidence="2 3">
    <name type="scientific">Proteus phage vB_PmiM_Pm5461</name>
    <dbReference type="NCBI Taxonomy" id="1636250"/>
    <lineage>
        <taxon>Viruses</taxon>
        <taxon>Duplodnaviria</taxon>
        <taxon>Heunggongvirae</taxon>
        <taxon>Uroviricota</taxon>
        <taxon>Caudoviricetes</taxon>
        <taxon>Pantevenvirales</taxon>
        <taxon>Straboviridae</taxon>
        <taxon>Bragavirus</taxon>
        <taxon>Bragavirus pm5461</taxon>
    </lineage>
</organism>
<feature type="transmembrane region" description="Helical" evidence="1">
    <location>
        <begin position="23"/>
        <end position="42"/>
    </location>
</feature>
<evidence type="ECO:0000313" key="3">
    <source>
        <dbReference type="Proteomes" id="UP000202749"/>
    </source>
</evidence>
<protein>
    <submittedName>
        <fullName evidence="2">Putative membrane protein</fullName>
    </submittedName>
</protein>
<name>A0A0G2SSN8_9CAUD</name>
<keyword evidence="3" id="KW-1185">Reference proteome</keyword>
<evidence type="ECO:0000313" key="2">
    <source>
        <dbReference type="EMBL" id="AKA61942.1"/>
    </source>
</evidence>
<reference evidence="2 3" key="1">
    <citation type="submission" date="2015-03" db="EMBL/GenBank/DDBJ databases">
        <authorList>
            <person name="Melo L.D.R."/>
            <person name="Veiga P."/>
            <person name="Cerca N."/>
            <person name="Kropinski A.M."/>
            <person name="Azeredo J."/>
            <person name="Almeida C."/>
            <person name="Sillankorva S."/>
        </authorList>
    </citation>
    <scope>NUCLEOTIDE SEQUENCE [LARGE SCALE GENOMIC DNA]</scope>
</reference>
<gene>
    <name evidence="2" type="ORF">Pm5461_079</name>
</gene>
<dbReference type="Proteomes" id="UP000202749">
    <property type="component" value="Segment"/>
</dbReference>
<dbReference type="GeneID" id="26622879"/>